<dbReference type="HOGENOM" id="CLU_025996_0_5_0"/>
<feature type="domain" description="Glycosyltransferase 2-like" evidence="1">
    <location>
        <begin position="5"/>
        <end position="112"/>
    </location>
</feature>
<dbReference type="PANTHER" id="PTHR22916">
    <property type="entry name" value="GLYCOSYLTRANSFERASE"/>
    <property type="match status" value="1"/>
</dbReference>
<dbReference type="GO" id="GO:0016758">
    <property type="term" value="F:hexosyltransferase activity"/>
    <property type="evidence" value="ECO:0007669"/>
    <property type="project" value="UniProtKB-ARBA"/>
</dbReference>
<dbReference type="Proteomes" id="UP000006793">
    <property type="component" value="Chromosome"/>
</dbReference>
<dbReference type="eggNOG" id="COG0463">
    <property type="taxonomic scope" value="Bacteria"/>
</dbReference>
<accession>F8ABL0</accession>
<dbReference type="InParanoid" id="F8ABL0"/>
<dbReference type="PaxDb" id="667014-Thein_1751"/>
<dbReference type="Gene3D" id="3.90.550.10">
    <property type="entry name" value="Spore Coat Polysaccharide Biosynthesis Protein SpsA, Chain A"/>
    <property type="match status" value="1"/>
</dbReference>
<dbReference type="STRING" id="667014.Thein_1751"/>
<dbReference type="PANTHER" id="PTHR22916:SF3">
    <property type="entry name" value="UDP-GLCNAC:BETAGAL BETA-1,3-N-ACETYLGLUCOSAMINYLTRANSFERASE-LIKE PROTEIN 1"/>
    <property type="match status" value="1"/>
</dbReference>
<dbReference type="InterPro" id="IPR001173">
    <property type="entry name" value="Glyco_trans_2-like"/>
</dbReference>
<dbReference type="SUPFAM" id="SSF53448">
    <property type="entry name" value="Nucleotide-diphospho-sugar transferases"/>
    <property type="match status" value="1"/>
</dbReference>
<reference evidence="2 3" key="2">
    <citation type="journal article" date="2012" name="Stand. Genomic Sci.">
        <title>Complete genome sequence of the thermophilic sulfate-reducing ocean bacterium Thermodesulfatator indicus type strain (CIR29812(T)).</title>
        <authorList>
            <person name="Anderson I."/>
            <person name="Saunders E."/>
            <person name="Lapidus A."/>
            <person name="Nolan M."/>
            <person name="Lucas S."/>
            <person name="Tice H."/>
            <person name="Del Rio T.G."/>
            <person name="Cheng J.F."/>
            <person name="Han C."/>
            <person name="Tapia R."/>
            <person name="Goodwin L.A."/>
            <person name="Pitluck S."/>
            <person name="Liolios K."/>
            <person name="Mavromatis K."/>
            <person name="Pagani I."/>
            <person name="Ivanova N."/>
            <person name="Mikhailova N."/>
            <person name="Pati A."/>
            <person name="Chen A."/>
            <person name="Palaniappan K."/>
            <person name="Land M."/>
            <person name="Hauser L."/>
            <person name="Jeffries C.D."/>
            <person name="Chang Y.J."/>
            <person name="Brambilla E.M."/>
            <person name="Rohde M."/>
            <person name="Spring S."/>
            <person name="Goker M."/>
            <person name="Detter J.C."/>
            <person name="Woyke T."/>
            <person name="Bristow J."/>
            <person name="Eisen J.A."/>
            <person name="Markowitz V."/>
            <person name="Hugenholtz P."/>
            <person name="Kyrpides N.C."/>
            <person name="Klenk H.P."/>
        </authorList>
    </citation>
    <scope>NUCLEOTIDE SEQUENCE [LARGE SCALE GENOMIC DNA]</scope>
    <source>
        <strain evidence="3">DSM 15286 / JCM 11887 / CIR29812</strain>
    </source>
</reference>
<dbReference type="AlphaFoldDB" id="F8ABL0"/>
<name>F8ABL0_THEID</name>
<evidence type="ECO:0000259" key="1">
    <source>
        <dbReference type="Pfam" id="PF00535"/>
    </source>
</evidence>
<keyword evidence="2" id="KW-0808">Transferase</keyword>
<dbReference type="Pfam" id="PF00535">
    <property type="entry name" value="Glycos_transf_2"/>
    <property type="match status" value="1"/>
</dbReference>
<dbReference type="OrthoDB" id="9784574at2"/>
<dbReference type="KEGG" id="tid:Thein_1751"/>
<protein>
    <submittedName>
        <fullName evidence="2">Glycosyl transferase family 2</fullName>
    </submittedName>
</protein>
<sequence>MPLVSVIIPTYNRAFLLREAIFSVINQTFQDWELLIIDDRSTDNTKEIVSDLARKEPRIKYLTNKFKKGPAGARKYGIQNARGEYIAFLDSDDLWKPWHLEKAIFLLTKYKYIDWFYADVELVKNNNVIISSIKKKNWHGRTKFSYLELEPNFFLFNDQEFLYKAIKYEIYAGLQTSVIKKSTFNFVNFNEDVRIGEDKLLVYEAILSGLKFAYLLNIHATYRVHENHLSNVYSQDLFSQEKKILEYTKHYKILLERLPASRKRERSLVIKKLSQIYFWDIGYSLFWQNLNTDKAFYYFKKALKIYPFNLLLWKTYFFCLVKKLFLSKHNENSPD</sequence>
<reference evidence="3" key="1">
    <citation type="submission" date="2011-04" db="EMBL/GenBank/DDBJ databases">
        <title>The complete genome of Thermodesulfatator indicus DSM 15286.</title>
        <authorList>
            <person name="Lucas S."/>
            <person name="Copeland A."/>
            <person name="Lapidus A."/>
            <person name="Bruce D."/>
            <person name="Goodwin L."/>
            <person name="Pitluck S."/>
            <person name="Peters L."/>
            <person name="Kyrpides N."/>
            <person name="Mavromatis K."/>
            <person name="Pagani I."/>
            <person name="Ivanova N."/>
            <person name="Saunders L."/>
            <person name="Detter J.C."/>
            <person name="Tapia R."/>
            <person name="Han C."/>
            <person name="Land M."/>
            <person name="Hauser L."/>
            <person name="Markowitz V."/>
            <person name="Cheng J.-F."/>
            <person name="Hugenholtz P."/>
            <person name="Woyke T."/>
            <person name="Wu D."/>
            <person name="Spring S."/>
            <person name="Schroeder M."/>
            <person name="Brambilla E."/>
            <person name="Klenk H.-P."/>
            <person name="Eisen J.A."/>
        </authorList>
    </citation>
    <scope>NUCLEOTIDE SEQUENCE [LARGE SCALE GENOMIC DNA]</scope>
    <source>
        <strain evidence="3">DSM 15286 / JCM 11887 / CIR29812</strain>
    </source>
</reference>
<keyword evidence="3" id="KW-1185">Reference proteome</keyword>
<dbReference type="InterPro" id="IPR029044">
    <property type="entry name" value="Nucleotide-diphossugar_trans"/>
</dbReference>
<gene>
    <name evidence="2" type="ordered locus">Thein_1751</name>
</gene>
<organism evidence="2 3">
    <name type="scientific">Thermodesulfatator indicus (strain DSM 15286 / JCM 11887 / CIR29812)</name>
    <dbReference type="NCBI Taxonomy" id="667014"/>
    <lineage>
        <taxon>Bacteria</taxon>
        <taxon>Pseudomonadati</taxon>
        <taxon>Thermodesulfobacteriota</taxon>
        <taxon>Thermodesulfobacteria</taxon>
        <taxon>Thermodesulfobacteriales</taxon>
        <taxon>Thermodesulfatatoraceae</taxon>
        <taxon>Thermodesulfatator</taxon>
    </lineage>
</organism>
<dbReference type="EMBL" id="CP002683">
    <property type="protein sequence ID" value="AEH45609.1"/>
    <property type="molecule type" value="Genomic_DNA"/>
</dbReference>
<evidence type="ECO:0000313" key="2">
    <source>
        <dbReference type="EMBL" id="AEH45609.1"/>
    </source>
</evidence>
<dbReference type="CDD" id="cd00761">
    <property type="entry name" value="Glyco_tranf_GTA_type"/>
    <property type="match status" value="1"/>
</dbReference>
<proteinExistence type="predicted"/>
<dbReference type="RefSeq" id="WP_013908349.1">
    <property type="nucleotide sequence ID" value="NC_015681.1"/>
</dbReference>
<evidence type="ECO:0000313" key="3">
    <source>
        <dbReference type="Proteomes" id="UP000006793"/>
    </source>
</evidence>